<keyword evidence="2" id="KW-1185">Reference proteome</keyword>
<dbReference type="EMBL" id="ATGG01000053">
    <property type="protein sequence ID" value="EPF71115.1"/>
    <property type="molecule type" value="Genomic_DNA"/>
</dbReference>
<evidence type="ECO:0000313" key="2">
    <source>
        <dbReference type="Proteomes" id="UP000014523"/>
    </source>
</evidence>
<dbReference type="AlphaFoldDB" id="A0A829HBZ0"/>
<comment type="caution">
    <text evidence="1">The sequence shown here is derived from an EMBL/GenBank/DDBJ whole genome shotgun (WGS) entry which is preliminary data.</text>
</comment>
<reference evidence="1 2" key="1">
    <citation type="submission" date="2013-06" db="EMBL/GenBank/DDBJ databases">
        <title>The Genome Sequence of Acinetobacter gyllenbergii CIP 110306.</title>
        <authorList>
            <consortium name="The Broad Institute Genome Sequencing Platform"/>
            <consortium name="The Broad Institute Genome Sequencing Center for Infectious Disease"/>
            <person name="Cerqueira G."/>
            <person name="Feldgarden M."/>
            <person name="Courvalin P."/>
            <person name="Perichon B."/>
            <person name="Grillot-Courvalin C."/>
            <person name="Clermont D."/>
            <person name="Rocha E."/>
            <person name="Yoon E.-J."/>
            <person name="Nemec A."/>
            <person name="Young S.K."/>
            <person name="Zeng Q."/>
            <person name="Gargeya S."/>
            <person name="Fitzgerald M."/>
            <person name="Abouelleil A."/>
            <person name="Alvarado L."/>
            <person name="Berlin A.M."/>
            <person name="Chapman S.B."/>
            <person name="Dewar J."/>
            <person name="Goldberg J."/>
            <person name="Griggs A."/>
            <person name="Gujja S."/>
            <person name="Hansen M."/>
            <person name="Howarth C."/>
            <person name="Imamovic A."/>
            <person name="Larimer J."/>
            <person name="McCowan C."/>
            <person name="Murphy C."/>
            <person name="Pearson M."/>
            <person name="Priest M."/>
            <person name="Roberts A."/>
            <person name="Saif S."/>
            <person name="Shea T."/>
            <person name="Sykes S."/>
            <person name="Wortman J."/>
            <person name="Nusbaum C."/>
            <person name="Birren B."/>
        </authorList>
    </citation>
    <scope>NUCLEOTIDE SEQUENCE [LARGE SCALE GENOMIC DNA]</scope>
    <source>
        <strain evidence="1 2">CIP 110306</strain>
    </source>
</reference>
<gene>
    <name evidence="1" type="ORF">F957_03887</name>
</gene>
<evidence type="ECO:0000313" key="1">
    <source>
        <dbReference type="EMBL" id="EPF71115.1"/>
    </source>
</evidence>
<protein>
    <submittedName>
        <fullName evidence="1">Uncharacterized protein</fullName>
    </submittedName>
</protein>
<sequence length="34" mass="3642">MSINAIGSFKTELLEGLSNVMAQAVITLLGYIDE</sequence>
<proteinExistence type="predicted"/>
<accession>A0A829HBZ0</accession>
<dbReference type="Proteomes" id="UP000014523">
    <property type="component" value="Unassembled WGS sequence"/>
</dbReference>
<name>A0A829HBZ0_9GAMM</name>
<organism evidence="1 2">
    <name type="scientific">Acinetobacter gyllenbergii CIP 110306 = MTCC 11365</name>
    <dbReference type="NCBI Taxonomy" id="1217657"/>
    <lineage>
        <taxon>Bacteria</taxon>
        <taxon>Pseudomonadati</taxon>
        <taxon>Pseudomonadota</taxon>
        <taxon>Gammaproteobacteria</taxon>
        <taxon>Moraxellales</taxon>
        <taxon>Moraxellaceae</taxon>
        <taxon>Acinetobacter</taxon>
    </lineage>
</organism>